<dbReference type="Proteomes" id="UP000008808">
    <property type="component" value="Chromosome"/>
</dbReference>
<keyword evidence="4" id="KW-1185">Reference proteome</keyword>
<dbReference type="AlphaFoldDB" id="Q2N898"/>
<protein>
    <recommendedName>
        <fullName evidence="5">Lipoprotein</fullName>
    </recommendedName>
</protein>
<evidence type="ECO:0000313" key="3">
    <source>
        <dbReference type="EMBL" id="ABC64093.1"/>
    </source>
</evidence>
<feature type="compositionally biased region" description="Low complexity" evidence="1">
    <location>
        <begin position="45"/>
        <end position="57"/>
    </location>
</feature>
<feature type="chain" id="PRO_5004213034" description="Lipoprotein" evidence="2">
    <location>
        <begin position="29"/>
        <end position="171"/>
    </location>
</feature>
<proteinExistence type="predicted"/>
<evidence type="ECO:0008006" key="5">
    <source>
        <dbReference type="Google" id="ProtNLM"/>
    </source>
</evidence>
<feature type="signal peptide" evidence="2">
    <location>
        <begin position="1"/>
        <end position="28"/>
    </location>
</feature>
<evidence type="ECO:0000256" key="1">
    <source>
        <dbReference type="SAM" id="MobiDB-lite"/>
    </source>
</evidence>
<evidence type="ECO:0000313" key="4">
    <source>
        <dbReference type="Proteomes" id="UP000008808"/>
    </source>
</evidence>
<organism evidence="3 4">
    <name type="scientific">Erythrobacter litoralis (strain HTCC2594)</name>
    <dbReference type="NCBI Taxonomy" id="314225"/>
    <lineage>
        <taxon>Bacteria</taxon>
        <taxon>Pseudomonadati</taxon>
        <taxon>Pseudomonadota</taxon>
        <taxon>Alphaproteobacteria</taxon>
        <taxon>Sphingomonadales</taxon>
        <taxon>Erythrobacteraceae</taxon>
        <taxon>Erythrobacter/Porphyrobacter group</taxon>
        <taxon>Erythrobacter</taxon>
    </lineage>
</organism>
<dbReference type="PROSITE" id="PS51257">
    <property type="entry name" value="PROKAR_LIPOPROTEIN"/>
    <property type="match status" value="1"/>
</dbReference>
<dbReference type="KEGG" id="eli:ELI_10005"/>
<dbReference type="eggNOG" id="ENOG5033E3H">
    <property type="taxonomic scope" value="Bacteria"/>
</dbReference>
<name>Q2N898_ERYLH</name>
<gene>
    <name evidence="3" type="ordered locus">ELI_10005</name>
</gene>
<dbReference type="HOGENOM" id="CLU_135061_0_0_5"/>
<dbReference type="EMBL" id="CP000157">
    <property type="protein sequence ID" value="ABC64093.1"/>
    <property type="molecule type" value="Genomic_DNA"/>
</dbReference>
<sequence length="171" mass="18233">MLKGNTMRTYFFAAAALVLAGCSSEPEAPTETADEFADRIGGGDASSPDAAPSSSLDAPPPAPMAQLGAPKPVPTKFQGVWDFIDGNCSRDSDLRLEIGANSLQFYESMGTVNGYEQPNPDTVILNLAMEGEGERWEERTRMSLVDGGKFLVMSDVSGYGSGQGIRRKRCS</sequence>
<accession>Q2N898</accession>
<reference evidence="4" key="1">
    <citation type="journal article" date="2009" name="J. Bacteriol.">
        <title>Complete genome sequence of Erythrobacter litoralis HTCC2594.</title>
        <authorList>
            <person name="Oh H.M."/>
            <person name="Giovannoni S.J."/>
            <person name="Ferriera S."/>
            <person name="Johnson J."/>
            <person name="Cho J.C."/>
        </authorList>
    </citation>
    <scope>NUCLEOTIDE SEQUENCE [LARGE SCALE GENOMIC DNA]</scope>
    <source>
        <strain evidence="4">HTCC2594</strain>
    </source>
</reference>
<keyword evidence="2" id="KW-0732">Signal</keyword>
<evidence type="ECO:0000256" key="2">
    <source>
        <dbReference type="SAM" id="SignalP"/>
    </source>
</evidence>
<feature type="region of interest" description="Disordered" evidence="1">
    <location>
        <begin position="23"/>
        <end position="72"/>
    </location>
</feature>
<dbReference type="STRING" id="314225.ELI_10005"/>